<reference evidence="2 3" key="1">
    <citation type="submission" date="2009-02" db="EMBL/GenBank/DDBJ databases">
        <title>Annotation of Streptomyces hygroscopicus strain ATCC 53653.</title>
        <authorList>
            <consortium name="The Broad Institute Genome Sequencing Platform"/>
            <consortium name="Broad Institute Microbial Sequencing Center"/>
            <person name="Fischbach M."/>
            <person name="Godfrey P."/>
            <person name="Ward D."/>
            <person name="Young S."/>
            <person name="Zeng Q."/>
            <person name="Koehrsen M."/>
            <person name="Alvarado L."/>
            <person name="Berlin A.M."/>
            <person name="Bochicchio J."/>
            <person name="Borenstein D."/>
            <person name="Chapman S.B."/>
            <person name="Chen Z."/>
            <person name="Engels R."/>
            <person name="Freedman E."/>
            <person name="Gellesch M."/>
            <person name="Goldberg J."/>
            <person name="Griggs A."/>
            <person name="Gujja S."/>
            <person name="Heilman E.R."/>
            <person name="Heiman D.I."/>
            <person name="Hepburn T.A."/>
            <person name="Howarth C."/>
            <person name="Jen D."/>
            <person name="Larson L."/>
            <person name="Lewis B."/>
            <person name="Mehta T."/>
            <person name="Park D."/>
            <person name="Pearson M."/>
            <person name="Richards J."/>
            <person name="Roberts A."/>
            <person name="Saif S."/>
            <person name="Shea T.D."/>
            <person name="Shenoy N."/>
            <person name="Sisk P."/>
            <person name="Stolte C."/>
            <person name="Sykes S.N."/>
            <person name="Thomson T."/>
            <person name="Walk T."/>
            <person name="White J."/>
            <person name="Yandava C."/>
            <person name="Straight P."/>
            <person name="Clardy J."/>
            <person name="Hung D."/>
            <person name="Kolter R."/>
            <person name="Mekalanos J."/>
            <person name="Walker S."/>
            <person name="Walsh C.T."/>
            <person name="Wieland-Brown L.C."/>
            <person name="Haas B."/>
            <person name="Nusbaum C."/>
            <person name="Birren B."/>
        </authorList>
    </citation>
    <scope>NUCLEOTIDE SEQUENCE [LARGE SCALE GENOMIC DNA]</scope>
    <source>
        <strain evidence="2 3">ATCC 53653</strain>
    </source>
</reference>
<evidence type="ECO:0000313" key="2">
    <source>
        <dbReference type="EMBL" id="EFL22691.1"/>
    </source>
</evidence>
<dbReference type="Proteomes" id="UP000003963">
    <property type="component" value="Unassembled WGS sequence"/>
</dbReference>
<evidence type="ECO:0000256" key="1">
    <source>
        <dbReference type="SAM" id="MobiDB-lite"/>
    </source>
</evidence>
<feature type="compositionally biased region" description="Low complexity" evidence="1">
    <location>
        <begin position="47"/>
        <end position="58"/>
    </location>
</feature>
<sequence>MKELGGVNADAPAFDRVGELMTEMCSHVRDEEDNRQGPPGEEDRSDPAAPLRPAHLARQQAACPREQASWTVSGTP</sequence>
<organism evidence="2 3">
    <name type="scientific">Streptomyces himastatinicus ATCC 53653</name>
    <dbReference type="NCBI Taxonomy" id="457427"/>
    <lineage>
        <taxon>Bacteria</taxon>
        <taxon>Bacillati</taxon>
        <taxon>Actinomycetota</taxon>
        <taxon>Actinomycetes</taxon>
        <taxon>Kitasatosporales</taxon>
        <taxon>Streptomycetaceae</taxon>
        <taxon>Streptomyces</taxon>
        <taxon>Streptomyces violaceusniger group</taxon>
    </lineage>
</organism>
<name>D9W8I4_9ACTN</name>
<dbReference type="HOGENOM" id="CLU_2652919_0_0_11"/>
<gene>
    <name evidence="2" type="ORF">SSOG_02405</name>
</gene>
<proteinExistence type="predicted"/>
<dbReference type="EMBL" id="GG657754">
    <property type="protein sequence ID" value="EFL22691.1"/>
    <property type="molecule type" value="Genomic_DNA"/>
</dbReference>
<keyword evidence="3" id="KW-1185">Reference proteome</keyword>
<protein>
    <submittedName>
        <fullName evidence="2">Uncharacterized protein</fullName>
    </submittedName>
</protein>
<feature type="region of interest" description="Disordered" evidence="1">
    <location>
        <begin position="1"/>
        <end position="76"/>
    </location>
</feature>
<dbReference type="AlphaFoldDB" id="D9W8I4"/>
<accession>D9W8I4</accession>
<feature type="compositionally biased region" description="Basic and acidic residues" evidence="1">
    <location>
        <begin position="26"/>
        <end position="46"/>
    </location>
</feature>
<evidence type="ECO:0000313" key="3">
    <source>
        <dbReference type="Proteomes" id="UP000003963"/>
    </source>
</evidence>